<dbReference type="PROSITE" id="PS51332">
    <property type="entry name" value="B12_BINDING"/>
    <property type="match status" value="1"/>
</dbReference>
<dbReference type="RefSeq" id="WP_366088836.1">
    <property type="nucleotide sequence ID" value="NZ_JBFASG010000019.1"/>
</dbReference>
<evidence type="ECO:0000256" key="1">
    <source>
        <dbReference type="ARBA" id="ARBA00001966"/>
    </source>
</evidence>
<dbReference type="Proteomes" id="UP001552479">
    <property type="component" value="Unassembled WGS sequence"/>
</dbReference>
<organism evidence="10 11">
    <name type="scientific">Streptomyces roseoverticillatus</name>
    <dbReference type="NCBI Taxonomy" id="66429"/>
    <lineage>
        <taxon>Bacteria</taxon>
        <taxon>Bacillati</taxon>
        <taxon>Actinomycetota</taxon>
        <taxon>Actinomycetes</taxon>
        <taxon>Kitasatosporales</taxon>
        <taxon>Streptomycetaceae</taxon>
        <taxon>Streptomyces</taxon>
    </lineage>
</organism>
<keyword evidence="4" id="KW-0949">S-adenosyl-L-methionine</keyword>
<dbReference type="CDD" id="cd02068">
    <property type="entry name" value="radical_SAM_B12_BD"/>
    <property type="match status" value="1"/>
</dbReference>
<dbReference type="PANTHER" id="PTHR43409:SF7">
    <property type="entry name" value="BLL1977 PROTEIN"/>
    <property type="match status" value="1"/>
</dbReference>
<dbReference type="InterPro" id="IPR034466">
    <property type="entry name" value="Methyltransferase_Class_B"/>
</dbReference>
<name>A0ABV3IXL2_9ACTN</name>
<evidence type="ECO:0000256" key="7">
    <source>
        <dbReference type="ARBA" id="ARBA00023014"/>
    </source>
</evidence>
<dbReference type="CDD" id="cd01335">
    <property type="entry name" value="Radical_SAM"/>
    <property type="match status" value="1"/>
</dbReference>
<keyword evidence="5" id="KW-0479">Metal-binding</keyword>
<dbReference type="InterPro" id="IPR058240">
    <property type="entry name" value="rSAM_sf"/>
</dbReference>
<feature type="domain" description="B12-binding" evidence="8">
    <location>
        <begin position="1"/>
        <end position="126"/>
    </location>
</feature>
<accession>A0ABV3IXL2</accession>
<dbReference type="Gene3D" id="3.40.50.280">
    <property type="entry name" value="Cobalamin-binding domain"/>
    <property type="match status" value="1"/>
</dbReference>
<dbReference type="InterPro" id="IPR051198">
    <property type="entry name" value="BchE-like"/>
</dbReference>
<dbReference type="Gene3D" id="3.80.30.20">
    <property type="entry name" value="tm_1862 like domain"/>
    <property type="match status" value="1"/>
</dbReference>
<gene>
    <name evidence="10" type="ORF">AB0L03_19545</name>
</gene>
<dbReference type="InterPro" id="IPR007197">
    <property type="entry name" value="rSAM"/>
</dbReference>
<dbReference type="PROSITE" id="PS51918">
    <property type="entry name" value="RADICAL_SAM"/>
    <property type="match status" value="1"/>
</dbReference>
<evidence type="ECO:0000259" key="9">
    <source>
        <dbReference type="PROSITE" id="PS51918"/>
    </source>
</evidence>
<protein>
    <submittedName>
        <fullName evidence="10">Radical SAM protein</fullName>
    </submittedName>
</protein>
<keyword evidence="6" id="KW-0408">Iron</keyword>
<keyword evidence="11" id="KW-1185">Reference proteome</keyword>
<dbReference type="SFLD" id="SFLDS00029">
    <property type="entry name" value="Radical_SAM"/>
    <property type="match status" value="1"/>
</dbReference>
<dbReference type="InterPro" id="IPR023404">
    <property type="entry name" value="rSAM_horseshoe"/>
</dbReference>
<evidence type="ECO:0000256" key="3">
    <source>
        <dbReference type="ARBA" id="ARBA00022679"/>
    </source>
</evidence>
<comment type="cofactor">
    <cofactor evidence="1">
        <name>[4Fe-4S] cluster</name>
        <dbReference type="ChEBI" id="CHEBI:49883"/>
    </cofactor>
</comment>
<evidence type="ECO:0000313" key="10">
    <source>
        <dbReference type="EMBL" id="MEV4925004.1"/>
    </source>
</evidence>
<comment type="caution">
    <text evidence="10">The sequence shown here is derived from an EMBL/GenBank/DDBJ whole genome shotgun (WGS) entry which is preliminary data.</text>
</comment>
<dbReference type="PANTHER" id="PTHR43409">
    <property type="entry name" value="ANAEROBIC MAGNESIUM-PROTOPORPHYRIN IX MONOMETHYL ESTER CYCLASE-RELATED"/>
    <property type="match status" value="1"/>
</dbReference>
<proteinExistence type="predicted"/>
<evidence type="ECO:0000256" key="4">
    <source>
        <dbReference type="ARBA" id="ARBA00022691"/>
    </source>
</evidence>
<dbReference type="SMART" id="SM00729">
    <property type="entry name" value="Elp3"/>
    <property type="match status" value="1"/>
</dbReference>
<evidence type="ECO:0000313" key="11">
    <source>
        <dbReference type="Proteomes" id="UP001552479"/>
    </source>
</evidence>
<dbReference type="InterPro" id="IPR006638">
    <property type="entry name" value="Elp3/MiaA/NifB-like_rSAM"/>
</dbReference>
<evidence type="ECO:0000259" key="8">
    <source>
        <dbReference type="PROSITE" id="PS51332"/>
    </source>
</evidence>
<dbReference type="SUPFAM" id="SSF102114">
    <property type="entry name" value="Radical SAM enzymes"/>
    <property type="match status" value="1"/>
</dbReference>
<keyword evidence="3" id="KW-0808">Transferase</keyword>
<dbReference type="Pfam" id="PF02310">
    <property type="entry name" value="B12-binding"/>
    <property type="match status" value="1"/>
</dbReference>
<evidence type="ECO:0000256" key="6">
    <source>
        <dbReference type="ARBA" id="ARBA00023004"/>
    </source>
</evidence>
<keyword evidence="7" id="KW-0411">Iron-sulfur</keyword>
<reference evidence="10 11" key="1">
    <citation type="submission" date="2024-06" db="EMBL/GenBank/DDBJ databases">
        <title>The Natural Products Discovery Center: Release of the First 8490 Sequenced Strains for Exploring Actinobacteria Biosynthetic Diversity.</title>
        <authorList>
            <person name="Kalkreuter E."/>
            <person name="Kautsar S.A."/>
            <person name="Yang D."/>
            <person name="Bader C.D."/>
            <person name="Teijaro C.N."/>
            <person name="Fluegel L."/>
            <person name="Davis C.M."/>
            <person name="Simpson J.R."/>
            <person name="Lauterbach L."/>
            <person name="Steele A.D."/>
            <person name="Gui C."/>
            <person name="Meng S."/>
            <person name="Li G."/>
            <person name="Viehrig K."/>
            <person name="Ye F."/>
            <person name="Su P."/>
            <person name="Kiefer A.F."/>
            <person name="Nichols A."/>
            <person name="Cepeda A.J."/>
            <person name="Yan W."/>
            <person name="Fan B."/>
            <person name="Jiang Y."/>
            <person name="Adhikari A."/>
            <person name="Zheng C.-J."/>
            <person name="Schuster L."/>
            <person name="Cowan T.M."/>
            <person name="Smanski M.J."/>
            <person name="Chevrette M.G."/>
            <person name="De Carvalho L.P.S."/>
            <person name="Shen B."/>
        </authorList>
    </citation>
    <scope>NUCLEOTIDE SEQUENCE [LARGE SCALE GENOMIC DNA]</scope>
    <source>
        <strain evidence="10 11">NPDC053791</strain>
    </source>
</reference>
<feature type="domain" description="Radical SAM core" evidence="9">
    <location>
        <begin position="167"/>
        <end position="397"/>
    </location>
</feature>
<dbReference type="EMBL" id="JBFASG010000019">
    <property type="protein sequence ID" value="MEV4925004.1"/>
    <property type="molecule type" value="Genomic_DNA"/>
</dbReference>
<sequence length="489" mass="54182">MDAERECPPYGIYMLAAALRTAGHEVVLVDLIAEQSVDLTPHEGDLKGCELVGVGATSLSWPSARVVLHQVERMLPAVPVVLGGIHPTMFDRYVLETSPATYVVRGEGERALLQLCECVGAGKSVADVPGLTWRAPDGNIVRNPASAKIDNEDLGSFPLPDYSALAPGVYKGLAIESSRGCAFDCSFCSTSYRRSWRPIPAEEFVDRLTVVMPHLPLTRFGSTHIIDDEFSMNPRRAVRITELLHDRGIEPWLVYDSRANDLLFPGYVEGMADLTCQFLVGAECGYDDGLKRIGKGTTTEKLRLAAAKLAKFGISERADFSFILGLPWESMDEIRATIRFAAGLHAEFGVRILLQWYLQIPGSRLWEADRSAGLVSEAMYDDFGFFRNLYLFRTGVRITPGEFYEVADMVEGLQRATRIRYPDRRMVEFAFPSAIATYFPPGVMNTHDSGLVRLREVSRPGKPLTVSEPTPVDLSVPVGVPRRHFVGYQ</sequence>
<dbReference type="SFLD" id="SFLDG01123">
    <property type="entry name" value="methyltransferase_(Class_B)"/>
    <property type="match status" value="1"/>
</dbReference>
<evidence type="ECO:0000256" key="2">
    <source>
        <dbReference type="ARBA" id="ARBA00022603"/>
    </source>
</evidence>
<evidence type="ECO:0000256" key="5">
    <source>
        <dbReference type="ARBA" id="ARBA00022723"/>
    </source>
</evidence>
<dbReference type="Pfam" id="PF04055">
    <property type="entry name" value="Radical_SAM"/>
    <property type="match status" value="1"/>
</dbReference>
<keyword evidence="2" id="KW-0489">Methyltransferase</keyword>
<dbReference type="SFLD" id="SFLDG01082">
    <property type="entry name" value="B12-binding_domain_containing"/>
    <property type="match status" value="1"/>
</dbReference>
<dbReference type="InterPro" id="IPR006158">
    <property type="entry name" value="Cobalamin-bd"/>
</dbReference>